<keyword evidence="3" id="KW-1185">Reference proteome</keyword>
<dbReference type="Proteomes" id="UP000245910">
    <property type="component" value="Chromosome III"/>
</dbReference>
<dbReference type="EMBL" id="LN649231">
    <property type="protein sequence ID" value="CEI68451.1"/>
    <property type="molecule type" value="Genomic_DNA"/>
</dbReference>
<evidence type="ECO:0000313" key="2">
    <source>
        <dbReference type="EMBL" id="CEI68451.1"/>
    </source>
</evidence>
<feature type="compositionally biased region" description="Polar residues" evidence="1">
    <location>
        <begin position="11"/>
        <end position="21"/>
    </location>
</feature>
<reference evidence="3" key="1">
    <citation type="submission" date="2014-10" db="EMBL/GenBank/DDBJ databases">
        <authorList>
            <person name="King R."/>
        </authorList>
    </citation>
    <scope>NUCLEOTIDE SEQUENCE [LARGE SCALE GENOMIC DNA]</scope>
    <source>
        <strain evidence="3">A3/5</strain>
    </source>
</reference>
<organism evidence="2 3">
    <name type="scientific">Fusarium venenatum</name>
    <dbReference type="NCBI Taxonomy" id="56646"/>
    <lineage>
        <taxon>Eukaryota</taxon>
        <taxon>Fungi</taxon>
        <taxon>Dikarya</taxon>
        <taxon>Ascomycota</taxon>
        <taxon>Pezizomycotina</taxon>
        <taxon>Sordariomycetes</taxon>
        <taxon>Hypocreomycetidae</taxon>
        <taxon>Hypocreales</taxon>
        <taxon>Nectriaceae</taxon>
        <taxon>Fusarium</taxon>
    </lineage>
</organism>
<name>A0A2L2TR17_9HYPO</name>
<evidence type="ECO:0000256" key="1">
    <source>
        <dbReference type="SAM" id="MobiDB-lite"/>
    </source>
</evidence>
<sequence length="77" mass="8560">MVGNEAIRIEQTASNTTNSAREAQAHMQSLHGELCVDERVPSLFGMPRNPHHNLSMIRNPRTSFSLTQLSCIGNAKR</sequence>
<accession>A0A2L2TR17</accession>
<proteinExistence type="predicted"/>
<feature type="region of interest" description="Disordered" evidence="1">
    <location>
        <begin position="1"/>
        <end position="26"/>
    </location>
</feature>
<evidence type="ECO:0000313" key="3">
    <source>
        <dbReference type="Proteomes" id="UP000245910"/>
    </source>
</evidence>
<protein>
    <submittedName>
        <fullName evidence="2">Uncharacterized protein</fullName>
    </submittedName>
</protein>
<dbReference type="AlphaFoldDB" id="A0A2L2TR17"/>